<dbReference type="Proteomes" id="UP000579812">
    <property type="component" value="Unassembled WGS sequence"/>
</dbReference>
<dbReference type="PANTHER" id="PTHR35352:SF1">
    <property type="entry name" value="COILED-COIL DOMAIN-CONTAINING PROTEIN 150"/>
    <property type="match status" value="1"/>
</dbReference>
<reference evidence="3 4" key="1">
    <citation type="submission" date="2020-04" db="EMBL/GenBank/DDBJ databases">
        <title>Chromosome-level genome assembly of a cyprinid fish Onychostoma macrolepis by integration of Nanopore Sequencing, Bionano and Hi-C technology.</title>
        <authorList>
            <person name="Wang D."/>
        </authorList>
    </citation>
    <scope>NUCLEOTIDE SEQUENCE [LARGE SCALE GENOMIC DNA]</scope>
    <source>
        <strain evidence="3">SWU-2019</strain>
        <tissue evidence="3">Muscle</tissue>
    </source>
</reference>
<gene>
    <name evidence="3" type="ORF">G5714_015385</name>
</gene>
<organism evidence="3 4">
    <name type="scientific">Onychostoma macrolepis</name>
    <dbReference type="NCBI Taxonomy" id="369639"/>
    <lineage>
        <taxon>Eukaryota</taxon>
        <taxon>Metazoa</taxon>
        <taxon>Chordata</taxon>
        <taxon>Craniata</taxon>
        <taxon>Vertebrata</taxon>
        <taxon>Euteleostomi</taxon>
        <taxon>Actinopterygii</taxon>
        <taxon>Neopterygii</taxon>
        <taxon>Teleostei</taxon>
        <taxon>Ostariophysi</taxon>
        <taxon>Cypriniformes</taxon>
        <taxon>Cyprinidae</taxon>
        <taxon>Acrossocheilinae</taxon>
        <taxon>Onychostoma</taxon>
    </lineage>
</organism>
<feature type="compositionally biased region" description="Polar residues" evidence="2">
    <location>
        <begin position="737"/>
        <end position="747"/>
    </location>
</feature>
<evidence type="ECO:0000256" key="2">
    <source>
        <dbReference type="SAM" id="MobiDB-lite"/>
    </source>
</evidence>
<evidence type="ECO:0000313" key="3">
    <source>
        <dbReference type="EMBL" id="KAF4104398.1"/>
    </source>
</evidence>
<name>A0A7J6CAR1_9TELE</name>
<feature type="coiled-coil region" evidence="1">
    <location>
        <begin position="523"/>
        <end position="578"/>
    </location>
</feature>
<evidence type="ECO:0000256" key="1">
    <source>
        <dbReference type="SAM" id="Coils"/>
    </source>
</evidence>
<accession>A0A7J6CAR1</accession>
<feature type="region of interest" description="Disordered" evidence="2">
    <location>
        <begin position="713"/>
        <end position="747"/>
    </location>
</feature>
<keyword evidence="4" id="KW-1185">Reference proteome</keyword>
<dbReference type="AlphaFoldDB" id="A0A7J6CAR1"/>
<evidence type="ECO:0008006" key="5">
    <source>
        <dbReference type="Google" id="ProtNLM"/>
    </source>
</evidence>
<sequence>MSRSVICPLSVGATAPESLSVLQRRLQTAEQQTEELVRSLGSLGASADQLLVNSSHGSSSKRPISPVNIHRALSAAGEGLLWRQCETLVAQVCRLESVLHALKLSTFRLETDRQLNPSNTARLQERLTALQEQHEEEQRYARREVLQLQDELQQACEQRLEAQRELLRLREALENTTSAKMKEQMVQETTALLETEQSHNALLLRVEEMETVVERERRQVEVLQADCHALRTDGQANRAELKKRQEQILGLERESQELRDQSGVKETLISQLTKEIKSVKTALQKQQQENSRLIRDGRDLRAAADQVQVLNEKLEVQCSELSSALHSLTLENTRLQTEHHCKIKAERDRVSKHLQEQDLLLDTARRNIQAELQGTISEKLALQKELEALKADHAKLQQSSIVAQETAVNHQQMLERTIERLQGELSCTVKDGETLREERDQIKSEMNSAVISLEKEKNILETQLSEIKVELTMVNSALQKQEEENKELMESLAALEHQQVTHRQVEQMLWDLTDSKNKLAYEKGKLQARVQQMAADLKTLKAECTQHCQNNTALQNTYTQAQRENRTLKEQLFALQQQHRDTNEVAQTLENVLSSHARLQQNTQTLHAELRERAQELHALRRERLQAMKEIQRLEAEVENLNARNIEKVESLQKALDEAQLDNRKLAQSLEQALQENHNAQEKLITLSESREAELKEARAEIRRLTEHVDSHKKLLKREKDSGRKSAQRLKKALNDASAQSGDLSRANQELREKVSELKRLISHQKSQLNQYLGNRTALNHSLRIKDLEAEIKSLEEAKDEYKRRSYEQSQSLLQLRSEMVSLQSELQCLSSTQQGELQAERNLNCTLQEKCRHLEESLKRLQDERDEAEVRLREVCLQSQQITENMSEDHRGLCSKSESFNGQTEPQKLTESLCRMGKDATRSTPAQTHVCFFDPELEPWASALQRWEIKKELELIARSHKPTRHPSGGCSGVQTAADSVFWVFIWDRR</sequence>
<feature type="coiled-coil region" evidence="1">
    <location>
        <begin position="443"/>
        <end position="498"/>
    </location>
</feature>
<evidence type="ECO:0000313" key="4">
    <source>
        <dbReference type="Proteomes" id="UP000579812"/>
    </source>
</evidence>
<keyword evidence="1" id="KW-0175">Coiled coil</keyword>
<protein>
    <recommendedName>
        <fullName evidence="5">Coiled-coil domain containing 150</fullName>
    </recommendedName>
</protein>
<feature type="coiled-coil region" evidence="1">
    <location>
        <begin position="372"/>
        <end position="399"/>
    </location>
</feature>
<comment type="caution">
    <text evidence="3">The sequence shown here is derived from an EMBL/GenBank/DDBJ whole genome shotgun (WGS) entry which is preliminary data.</text>
</comment>
<dbReference type="InterPro" id="IPR038807">
    <property type="entry name" value="CCDC150"/>
</dbReference>
<feature type="compositionally biased region" description="Basic and acidic residues" evidence="2">
    <location>
        <begin position="713"/>
        <end position="724"/>
    </location>
</feature>
<proteinExistence type="predicted"/>
<feature type="coiled-coil region" evidence="1">
    <location>
        <begin position="120"/>
        <end position="331"/>
    </location>
</feature>
<dbReference type="EMBL" id="JAAMOB010000015">
    <property type="protein sequence ID" value="KAF4104398.1"/>
    <property type="molecule type" value="Genomic_DNA"/>
</dbReference>
<dbReference type="PANTHER" id="PTHR35352">
    <property type="entry name" value="COILED-COIL DOMAIN-CONTAINING PROTEIN 150"/>
    <property type="match status" value="1"/>
</dbReference>